<feature type="domain" description="Heterokaryon incompatibility" evidence="2">
    <location>
        <begin position="158"/>
        <end position="317"/>
    </location>
</feature>
<keyword evidence="4" id="KW-1185">Reference proteome</keyword>
<dbReference type="InterPro" id="IPR010730">
    <property type="entry name" value="HET"/>
</dbReference>
<comment type="caution">
    <text evidence="3">The sequence shown here is derived from an EMBL/GenBank/DDBJ whole genome shotgun (WGS) entry which is preliminary data.</text>
</comment>
<sequence>MTQEVEDQSTSREGIRAHGLRVVLGHKDMFTNPESWYMRPAKVVNFHLVADEASAAYRNHDVIRIFPSTEPSEDISSNLSQTQESQKFPRTAYDETKSQTRMLLDLLRECTNSHKECKKRLSGAELNSRNMVPLPTRCIEKVNGTYYLRETKGTCGSYVALSHRWTDATKECILSMANYHGRLEGRTFETMTRVFCDTIDLAERLGVRYVWIDSLCIIQDDKNNPSDFDKESVHMADYYQHAFVTISATSGTDEGGLFPERAEGQGPPKVMRLPYRDKRGERRGYFYLYKYRLQVNQDYQSNILKSGLFTRGWVYQERMLSRRAVCYTPSGMFFTCVAGSVNECHDLVTQPGKGMYVFEEQRLKIIWYKMVESYSKLSLTNQGDRISALIGIATEFKASLKQWHSKAKTKPDAKHLHNISGLWLGDILHGLLWQRRPPFAEDSGNELKRLSMMPNYSWTSITTPVYWPHRQRVKHACVLKDVKIICSNTSQSSKCRPPEHPDFHTLECQRLSGKPVEEDQFSQRHAKFSLIFEGRLKKVNPKDVFRNERDIMFIAVETIHKVDDDSVNVDSAFDPARPPRIQEHTGRRRWRKIYYPNHKELIAGWGSFDIPDVPSEIYAFGISTVLGQFGYNTGTLGPKGSVYNVLYVTHIGNSQYKRVGVGALCGKEAQQEWGENQVVELI</sequence>
<dbReference type="STRING" id="1849047.A0A3D8RHR4"/>
<evidence type="ECO:0000256" key="1">
    <source>
        <dbReference type="SAM" id="MobiDB-lite"/>
    </source>
</evidence>
<proteinExistence type="predicted"/>
<dbReference type="Proteomes" id="UP000256645">
    <property type="component" value="Unassembled WGS sequence"/>
</dbReference>
<reference evidence="3 4" key="1">
    <citation type="journal article" date="2018" name="IMA Fungus">
        <title>IMA Genome-F 9: Draft genome sequence of Annulohypoxylon stygium, Aspergillus mulundensis, Berkeleyomyces basicola (syn. Thielaviopsis basicola), Ceratocystis smalleyi, two Cercospora beticola strains, Coleophoma cylindrospora, Fusarium fracticaudum, Phialophora cf. hyalina, and Morchella septimelata.</title>
        <authorList>
            <person name="Wingfield B.D."/>
            <person name="Bills G.F."/>
            <person name="Dong Y."/>
            <person name="Huang W."/>
            <person name="Nel W.J."/>
            <person name="Swalarsk-Parry B.S."/>
            <person name="Vaghefi N."/>
            <person name="Wilken P.M."/>
            <person name="An Z."/>
            <person name="de Beer Z.W."/>
            <person name="De Vos L."/>
            <person name="Chen L."/>
            <person name="Duong T.A."/>
            <person name="Gao Y."/>
            <person name="Hammerbacher A."/>
            <person name="Kikkert J.R."/>
            <person name="Li Y."/>
            <person name="Li H."/>
            <person name="Li K."/>
            <person name="Li Q."/>
            <person name="Liu X."/>
            <person name="Ma X."/>
            <person name="Naidoo K."/>
            <person name="Pethybridge S.J."/>
            <person name="Sun J."/>
            <person name="Steenkamp E.T."/>
            <person name="van der Nest M.A."/>
            <person name="van Wyk S."/>
            <person name="Wingfield M.J."/>
            <person name="Xiong C."/>
            <person name="Yue Q."/>
            <person name="Zhang X."/>
        </authorList>
    </citation>
    <scope>NUCLEOTIDE SEQUENCE [LARGE SCALE GENOMIC DNA]</scope>
    <source>
        <strain evidence="3 4">BP6252</strain>
    </source>
</reference>
<dbReference type="Pfam" id="PF06985">
    <property type="entry name" value="HET"/>
    <property type="match status" value="1"/>
</dbReference>
<name>A0A3D8RHR4_9HELO</name>
<accession>A0A3D8RHR4</accession>
<evidence type="ECO:0000313" key="4">
    <source>
        <dbReference type="Proteomes" id="UP000256645"/>
    </source>
</evidence>
<evidence type="ECO:0000259" key="2">
    <source>
        <dbReference type="Pfam" id="PF06985"/>
    </source>
</evidence>
<evidence type="ECO:0000313" key="3">
    <source>
        <dbReference type="EMBL" id="RDW73583.1"/>
    </source>
</evidence>
<dbReference type="PANTHER" id="PTHR33112:SF10">
    <property type="entry name" value="TOL"/>
    <property type="match status" value="1"/>
</dbReference>
<gene>
    <name evidence="3" type="ORF">BP6252_07490</name>
</gene>
<dbReference type="OrthoDB" id="4161196at2759"/>
<protein>
    <recommendedName>
        <fullName evidence="2">Heterokaryon incompatibility domain-containing protein</fullName>
    </recommendedName>
</protein>
<dbReference type="AlphaFoldDB" id="A0A3D8RHR4"/>
<dbReference type="EMBL" id="PDLM01000007">
    <property type="protein sequence ID" value="RDW73583.1"/>
    <property type="molecule type" value="Genomic_DNA"/>
</dbReference>
<organism evidence="3 4">
    <name type="scientific">Coleophoma cylindrospora</name>
    <dbReference type="NCBI Taxonomy" id="1849047"/>
    <lineage>
        <taxon>Eukaryota</taxon>
        <taxon>Fungi</taxon>
        <taxon>Dikarya</taxon>
        <taxon>Ascomycota</taxon>
        <taxon>Pezizomycotina</taxon>
        <taxon>Leotiomycetes</taxon>
        <taxon>Helotiales</taxon>
        <taxon>Dermateaceae</taxon>
        <taxon>Coleophoma</taxon>
    </lineage>
</organism>
<feature type="region of interest" description="Disordered" evidence="1">
    <location>
        <begin position="71"/>
        <end position="94"/>
    </location>
</feature>
<feature type="compositionally biased region" description="Polar residues" evidence="1">
    <location>
        <begin position="74"/>
        <end position="88"/>
    </location>
</feature>
<dbReference type="PANTHER" id="PTHR33112">
    <property type="entry name" value="DOMAIN PROTEIN, PUTATIVE-RELATED"/>
    <property type="match status" value="1"/>
</dbReference>